<proteinExistence type="predicted"/>
<gene>
    <name evidence="1" type="ORF">H6G97_48120</name>
</gene>
<dbReference type="EMBL" id="JACJSI010000509">
    <property type="protein sequence ID" value="MBD2536618.1"/>
    <property type="molecule type" value="Genomic_DNA"/>
</dbReference>
<protein>
    <recommendedName>
        <fullName evidence="3">Regulatory protein RecX</fullName>
    </recommendedName>
</protein>
<sequence>MINQHLQGAIPSVSFANAELQEFIDARPDAREVRKALAVKLIYQGYKYEEIVRFVA</sequence>
<accession>A0ABR8E580</accession>
<dbReference type="Proteomes" id="UP000623440">
    <property type="component" value="Unassembled WGS sequence"/>
</dbReference>
<name>A0ABR8E580_9NOSO</name>
<evidence type="ECO:0000313" key="2">
    <source>
        <dbReference type="Proteomes" id="UP000623440"/>
    </source>
</evidence>
<reference evidence="1 2" key="1">
    <citation type="journal article" date="2020" name="ISME J.">
        <title>Comparative genomics reveals insights into cyanobacterial evolution and habitat adaptation.</title>
        <authorList>
            <person name="Chen M.Y."/>
            <person name="Teng W.K."/>
            <person name="Zhao L."/>
            <person name="Hu C.X."/>
            <person name="Zhou Y.K."/>
            <person name="Han B.P."/>
            <person name="Song L.R."/>
            <person name="Shu W.S."/>
        </authorList>
    </citation>
    <scope>NUCLEOTIDE SEQUENCE [LARGE SCALE GENOMIC DNA]</scope>
    <source>
        <strain evidence="1 2">FACHB-838</strain>
    </source>
</reference>
<evidence type="ECO:0008006" key="3">
    <source>
        <dbReference type="Google" id="ProtNLM"/>
    </source>
</evidence>
<keyword evidence="2" id="KW-1185">Reference proteome</keyword>
<comment type="caution">
    <text evidence="1">The sequence shown here is derived from an EMBL/GenBank/DDBJ whole genome shotgun (WGS) entry which is preliminary data.</text>
</comment>
<evidence type="ECO:0000313" key="1">
    <source>
        <dbReference type="EMBL" id="MBD2536618.1"/>
    </source>
</evidence>
<organism evidence="1 2">
    <name type="scientific">Nostoc flagelliforme FACHB-838</name>
    <dbReference type="NCBI Taxonomy" id="2692904"/>
    <lineage>
        <taxon>Bacteria</taxon>
        <taxon>Bacillati</taxon>
        <taxon>Cyanobacteriota</taxon>
        <taxon>Cyanophyceae</taxon>
        <taxon>Nostocales</taxon>
        <taxon>Nostocaceae</taxon>
        <taxon>Nostoc</taxon>
    </lineage>
</organism>